<proteinExistence type="predicted"/>
<evidence type="ECO:0000313" key="2">
    <source>
        <dbReference type="EMBL" id="CAD46121.1"/>
    </source>
</evidence>
<evidence type="ECO:0000256" key="1">
    <source>
        <dbReference type="SAM" id="Phobius"/>
    </source>
</evidence>
<name>Q8E6T4_STRA3</name>
<accession>Q8E6T4</accession>
<dbReference type="HOGENOM" id="CLU_1863952_0_0_9"/>
<protein>
    <submittedName>
        <fullName evidence="2">Uncharacterized protein</fullName>
    </submittedName>
</protein>
<keyword evidence="1" id="KW-0812">Transmembrane</keyword>
<feature type="transmembrane region" description="Helical" evidence="1">
    <location>
        <begin position="7"/>
        <end position="26"/>
    </location>
</feature>
<keyword evidence="1" id="KW-1133">Transmembrane helix</keyword>
<dbReference type="EMBL" id="AL766845">
    <property type="protein sequence ID" value="CAD46121.1"/>
    <property type="molecule type" value="Genomic_DNA"/>
</dbReference>
<dbReference type="KEGG" id="san:gbs0477"/>
<reference evidence="2" key="1">
    <citation type="journal article" date="2002" name="Mol. Microbiol.">
        <title>Genome sequence of Streptococcus agalactiae, a pathogen causing invasive neonatal disease.</title>
        <authorList>
            <person name="Glaser P."/>
            <person name="Rusniok C."/>
            <person name="Buchrieser C."/>
            <person name="Chevalier F."/>
            <person name="Frangeul L."/>
            <person name="Msadek T."/>
            <person name="Zouine M."/>
            <person name="Couve E."/>
            <person name="Lalioui L."/>
            <person name="Poyart C."/>
            <person name="Trieu-Cuot P."/>
            <person name="Kunst F."/>
        </authorList>
    </citation>
    <scope>NUCLEOTIDE SEQUENCE [LARGE SCALE GENOMIC DNA]</scope>
    <source>
        <strain evidence="2">NEM316</strain>
    </source>
</reference>
<keyword evidence="1" id="KW-0472">Membrane</keyword>
<organism evidence="2">
    <name type="scientific">Streptococcus agalactiae serotype III (strain NEM316)</name>
    <dbReference type="NCBI Taxonomy" id="211110"/>
    <lineage>
        <taxon>Bacteria</taxon>
        <taxon>Bacillati</taxon>
        <taxon>Bacillota</taxon>
        <taxon>Bacilli</taxon>
        <taxon>Lactobacillales</taxon>
        <taxon>Streptococcaceae</taxon>
        <taxon>Streptococcus</taxon>
    </lineage>
</organism>
<dbReference type="Proteomes" id="UP000000823">
    <property type="component" value="Chromosome"/>
</dbReference>
<sequence length="137" mass="14697">MKKKLGCLGVLMSIPFFIVVIVTIIFSSSQGDCQVTPDLSTQFVTSSDSASQTDWTKKGSIANVTAGKVFHAWVSKGLSGASAAGIVGWVNSEGGFGKYSWNYRYVTTAELKNEGYTFYNPAKLGYQIMKSVGTVGK</sequence>
<dbReference type="AlphaFoldDB" id="Q8E6T4"/>
<gene>
    <name evidence="2" type="ordered locus">gbs0477</name>
</gene>